<accession>A0A4C1ZMJ8</accession>
<name>A0A4C1ZMJ8_EUMVA</name>
<keyword evidence="2" id="KW-1185">Reference proteome</keyword>
<organism evidence="1 2">
    <name type="scientific">Eumeta variegata</name>
    <name type="common">Bagworm moth</name>
    <name type="synonym">Eumeta japonica</name>
    <dbReference type="NCBI Taxonomy" id="151549"/>
    <lineage>
        <taxon>Eukaryota</taxon>
        <taxon>Metazoa</taxon>
        <taxon>Ecdysozoa</taxon>
        <taxon>Arthropoda</taxon>
        <taxon>Hexapoda</taxon>
        <taxon>Insecta</taxon>
        <taxon>Pterygota</taxon>
        <taxon>Neoptera</taxon>
        <taxon>Endopterygota</taxon>
        <taxon>Lepidoptera</taxon>
        <taxon>Glossata</taxon>
        <taxon>Ditrysia</taxon>
        <taxon>Tineoidea</taxon>
        <taxon>Psychidae</taxon>
        <taxon>Oiketicinae</taxon>
        <taxon>Eumeta</taxon>
    </lineage>
</organism>
<evidence type="ECO:0000313" key="1">
    <source>
        <dbReference type="EMBL" id="GBP88304.1"/>
    </source>
</evidence>
<comment type="caution">
    <text evidence="1">The sequence shown here is derived from an EMBL/GenBank/DDBJ whole genome shotgun (WGS) entry which is preliminary data.</text>
</comment>
<reference evidence="1 2" key="1">
    <citation type="journal article" date="2019" name="Commun. Biol.">
        <title>The bagworm genome reveals a unique fibroin gene that provides high tensile strength.</title>
        <authorList>
            <person name="Kono N."/>
            <person name="Nakamura H."/>
            <person name="Ohtoshi R."/>
            <person name="Tomita M."/>
            <person name="Numata K."/>
            <person name="Arakawa K."/>
        </authorList>
    </citation>
    <scope>NUCLEOTIDE SEQUENCE [LARGE SCALE GENOMIC DNA]</scope>
</reference>
<dbReference type="AlphaFoldDB" id="A0A4C1ZMJ8"/>
<dbReference type="Proteomes" id="UP000299102">
    <property type="component" value="Unassembled WGS sequence"/>
</dbReference>
<dbReference type="EMBL" id="BGZK01001921">
    <property type="protein sequence ID" value="GBP88304.1"/>
    <property type="molecule type" value="Genomic_DNA"/>
</dbReference>
<protein>
    <submittedName>
        <fullName evidence="1">Uncharacterized protein</fullName>
    </submittedName>
</protein>
<evidence type="ECO:0000313" key="2">
    <source>
        <dbReference type="Proteomes" id="UP000299102"/>
    </source>
</evidence>
<gene>
    <name evidence="1" type="ORF">EVAR_89881_1</name>
</gene>
<proteinExistence type="predicted"/>
<sequence>MDLAVSTDLDPGRALYLNSGFAIGPGSRFRNLPCCGTRINAYPDPVLNFNAGSDTATRVAFDIPSKMKAGREAQSRGETGTEIERGIEVEIQYWTETEIKSMIEIRIRSNTRITVEKWDRD</sequence>